<evidence type="ECO:0000313" key="16">
    <source>
        <dbReference type="Proteomes" id="UP001432062"/>
    </source>
</evidence>
<keyword evidence="11" id="KW-0902">Two-component regulatory system</keyword>
<keyword evidence="9 15" id="KW-0067">ATP-binding</keyword>
<evidence type="ECO:0000256" key="5">
    <source>
        <dbReference type="ARBA" id="ARBA00022679"/>
    </source>
</evidence>
<evidence type="ECO:0000313" key="15">
    <source>
        <dbReference type="EMBL" id="WUV50624.1"/>
    </source>
</evidence>
<protein>
    <recommendedName>
        <fullName evidence="3">histidine kinase</fullName>
        <ecNumber evidence="3">2.7.13.3</ecNumber>
    </recommendedName>
</protein>
<dbReference type="InterPro" id="IPR003594">
    <property type="entry name" value="HATPase_dom"/>
</dbReference>
<dbReference type="Pfam" id="PF00672">
    <property type="entry name" value="HAMP"/>
    <property type="match status" value="1"/>
</dbReference>
<keyword evidence="16" id="KW-1185">Reference proteome</keyword>
<feature type="compositionally biased region" description="Low complexity" evidence="12">
    <location>
        <begin position="855"/>
        <end position="869"/>
    </location>
</feature>
<evidence type="ECO:0000256" key="9">
    <source>
        <dbReference type="ARBA" id="ARBA00022840"/>
    </source>
</evidence>
<feature type="domain" description="Histidine kinase/HSP90-like ATPase" evidence="14">
    <location>
        <begin position="498"/>
        <end position="613"/>
    </location>
</feature>
<keyword evidence="8" id="KW-0418">Kinase</keyword>
<dbReference type="EC" id="2.7.13.3" evidence="3"/>
<evidence type="ECO:0000256" key="8">
    <source>
        <dbReference type="ARBA" id="ARBA00022777"/>
    </source>
</evidence>
<dbReference type="InterPro" id="IPR036890">
    <property type="entry name" value="HATPase_C_sf"/>
</dbReference>
<evidence type="ECO:0000256" key="11">
    <source>
        <dbReference type="ARBA" id="ARBA00023012"/>
    </source>
</evidence>
<keyword evidence="10 13" id="KW-1133">Transmembrane helix</keyword>
<dbReference type="InterPro" id="IPR003660">
    <property type="entry name" value="HAMP_dom"/>
</dbReference>
<dbReference type="Proteomes" id="UP001432062">
    <property type="component" value="Chromosome"/>
</dbReference>
<dbReference type="EMBL" id="CP109441">
    <property type="protein sequence ID" value="WUV50624.1"/>
    <property type="molecule type" value="Genomic_DNA"/>
</dbReference>
<keyword evidence="6 13" id="KW-0812">Transmembrane</keyword>
<evidence type="ECO:0000256" key="2">
    <source>
        <dbReference type="ARBA" id="ARBA00004370"/>
    </source>
</evidence>
<evidence type="ECO:0000256" key="4">
    <source>
        <dbReference type="ARBA" id="ARBA00022553"/>
    </source>
</evidence>
<evidence type="ECO:0000256" key="12">
    <source>
        <dbReference type="SAM" id="MobiDB-lite"/>
    </source>
</evidence>
<dbReference type="Gene3D" id="6.10.340.10">
    <property type="match status" value="1"/>
</dbReference>
<reference evidence="15" key="1">
    <citation type="submission" date="2022-10" db="EMBL/GenBank/DDBJ databases">
        <title>The complete genomes of actinobacterial strains from the NBC collection.</title>
        <authorList>
            <person name="Joergensen T.S."/>
            <person name="Alvarez Arevalo M."/>
            <person name="Sterndorff E.B."/>
            <person name="Faurdal D."/>
            <person name="Vuksanovic O."/>
            <person name="Mourched A.-S."/>
            <person name="Charusanti P."/>
            <person name="Shaw S."/>
            <person name="Blin K."/>
            <person name="Weber T."/>
        </authorList>
    </citation>
    <scope>NUCLEOTIDE SEQUENCE</scope>
    <source>
        <strain evidence="15">NBC_01482</strain>
    </source>
</reference>
<keyword evidence="7" id="KW-0547">Nucleotide-binding</keyword>
<dbReference type="PANTHER" id="PTHR44936:SF9">
    <property type="entry name" value="SENSOR PROTEIN CREC"/>
    <property type="match status" value="1"/>
</dbReference>
<evidence type="ECO:0000256" key="6">
    <source>
        <dbReference type="ARBA" id="ARBA00022692"/>
    </source>
</evidence>
<comment type="catalytic activity">
    <reaction evidence="1">
        <text>ATP + protein L-histidine = ADP + protein N-phospho-L-histidine.</text>
        <dbReference type="EC" id="2.7.13.3"/>
    </reaction>
</comment>
<keyword evidence="5" id="KW-0808">Transferase</keyword>
<sequence length="906" mass="96088">MAQGILAHTRWRNLEQWRVRWKVGAAVALPLAAAILLGGLRLTVFFRDYSEYDNAADRISDIPAITALESAASTVAGGQVYGTTTDQDLVELSTAITEATVRAKRKGIDATVARALKQMTATSEVIRSGGKGGGDPVKAVELNNAIVTDAIGTVDKLLTPIGIASVVAAKAQLSDVLAAKVEGFNWLMAAMTAIQQPSQAENFHTAQGRILAMGDAIERVMPAAKPDLDRVVQPNNAVLKDMIEVAMRTHIVDLVELRRLAIESRDVFTGLSREIVQGVIHDVDDKVAEARSAAVQASLVVLGTVIAALALALWVAHSLLQPLRRLRAGASELAEKDLPSEVERIMRGAQLEDIEVKPVPVHTGEEIGEIARTVDGLHTQALKLAAQQQLLRDQVNDMFETMARRSQTLVDRQLSMIEALEFEEKDPERLGHLFRLDHLAARMRRNSANLLVLAGTRSRHDRSGPVQVRDILRAAVSEVEDYQRVKSGATPDGWVAGIAATDVVHLIAEMLENALRASPPDSDVTFAYSRTSEGGLLIEVIDEGIGITANELNEINERLATPTVVTVATTRQMGMFVVGKLAERHGITVRLRRTHDRALSPGITASLHIPPALIEVPSQDAEDPATLKPVIPVHRDTLGTKSTAEAGAGVAEPTAKAVTPVAKAEPAARRIGAPPSAAPKPAEPAVDTPAAPPVITSYGLPKRVPGVNRKGRRKAGGAAAKPPSTTAAAGAPPQSASVADSGPPTGPQERVVKTTSFFQSEEGDSAETVESASNGSASNGSTQPAEREAATPIFAGMMSAWLADPTTGELPVLTNWHSAADEGWSAAERAADPTITERTTSGLPKRDPGNQLVPGGAESGSAATESAASTRRDPETIRTGLNRYQRGVRDGRATGKLKPLAAEDVR</sequence>
<dbReference type="PANTHER" id="PTHR44936">
    <property type="entry name" value="SENSOR PROTEIN CREC"/>
    <property type="match status" value="1"/>
</dbReference>
<organism evidence="15 16">
    <name type="scientific">Nocardia vinacea</name>
    <dbReference type="NCBI Taxonomy" id="96468"/>
    <lineage>
        <taxon>Bacteria</taxon>
        <taxon>Bacillati</taxon>
        <taxon>Actinomycetota</taxon>
        <taxon>Actinomycetes</taxon>
        <taxon>Mycobacteriales</taxon>
        <taxon>Nocardiaceae</taxon>
        <taxon>Nocardia</taxon>
    </lineage>
</organism>
<keyword evidence="4" id="KW-0597">Phosphoprotein</keyword>
<keyword evidence="13" id="KW-0472">Membrane</keyword>
<feature type="transmembrane region" description="Helical" evidence="13">
    <location>
        <begin position="21"/>
        <end position="40"/>
    </location>
</feature>
<dbReference type="GO" id="GO:0005524">
    <property type="term" value="F:ATP binding"/>
    <property type="evidence" value="ECO:0007669"/>
    <property type="project" value="UniProtKB-KW"/>
</dbReference>
<dbReference type="Pfam" id="PF02518">
    <property type="entry name" value="HATPase_c"/>
    <property type="match status" value="1"/>
</dbReference>
<feature type="compositionally biased region" description="Low complexity" evidence="12">
    <location>
        <begin position="716"/>
        <end position="737"/>
    </location>
</feature>
<proteinExistence type="predicted"/>
<feature type="region of interest" description="Disordered" evidence="12">
    <location>
        <begin position="643"/>
        <end position="789"/>
    </location>
</feature>
<evidence type="ECO:0000256" key="13">
    <source>
        <dbReference type="SAM" id="Phobius"/>
    </source>
</evidence>
<dbReference type="SMART" id="SM00387">
    <property type="entry name" value="HATPase_c"/>
    <property type="match status" value="1"/>
</dbReference>
<feature type="compositionally biased region" description="Low complexity" evidence="12">
    <location>
        <begin position="771"/>
        <end position="781"/>
    </location>
</feature>
<evidence type="ECO:0000256" key="1">
    <source>
        <dbReference type="ARBA" id="ARBA00000085"/>
    </source>
</evidence>
<evidence type="ECO:0000256" key="3">
    <source>
        <dbReference type="ARBA" id="ARBA00012438"/>
    </source>
</evidence>
<feature type="transmembrane region" description="Helical" evidence="13">
    <location>
        <begin position="299"/>
        <end position="320"/>
    </location>
</feature>
<dbReference type="SUPFAM" id="SSF55874">
    <property type="entry name" value="ATPase domain of HSP90 chaperone/DNA topoisomerase II/histidine kinase"/>
    <property type="match status" value="1"/>
</dbReference>
<evidence type="ECO:0000256" key="7">
    <source>
        <dbReference type="ARBA" id="ARBA00022741"/>
    </source>
</evidence>
<gene>
    <name evidence="15" type="ORF">OG563_21970</name>
</gene>
<comment type="subcellular location">
    <subcellularLocation>
        <location evidence="2">Membrane</location>
    </subcellularLocation>
</comment>
<feature type="region of interest" description="Disordered" evidence="12">
    <location>
        <begin position="824"/>
        <end position="906"/>
    </location>
</feature>
<evidence type="ECO:0000256" key="10">
    <source>
        <dbReference type="ARBA" id="ARBA00022989"/>
    </source>
</evidence>
<name>A0ABZ1Z502_9NOCA</name>
<evidence type="ECO:0000259" key="14">
    <source>
        <dbReference type="SMART" id="SM00387"/>
    </source>
</evidence>
<accession>A0ABZ1Z502</accession>
<dbReference type="InterPro" id="IPR050980">
    <property type="entry name" value="2C_sensor_his_kinase"/>
</dbReference>
<dbReference type="RefSeq" id="WP_327095295.1">
    <property type="nucleotide sequence ID" value="NZ_CP109149.1"/>
</dbReference>
<dbReference type="Gene3D" id="3.30.565.10">
    <property type="entry name" value="Histidine kinase-like ATPase, C-terminal domain"/>
    <property type="match status" value="1"/>
</dbReference>